<dbReference type="InterPro" id="IPR000845">
    <property type="entry name" value="Nucleoside_phosphorylase_d"/>
</dbReference>
<dbReference type="PANTHER" id="PTHR46082:SF6">
    <property type="entry name" value="AAA+ ATPASE DOMAIN-CONTAINING PROTEIN-RELATED"/>
    <property type="match status" value="1"/>
</dbReference>
<dbReference type="Proteomes" id="UP000007322">
    <property type="component" value="Chromosome 2"/>
</dbReference>
<dbReference type="InParanoid" id="G2Q902"/>
<gene>
    <name evidence="4" type="ORF">MYCTH_2302980</name>
</gene>
<dbReference type="PANTHER" id="PTHR46082">
    <property type="entry name" value="ATP/GTP-BINDING PROTEIN-RELATED"/>
    <property type="match status" value="1"/>
</dbReference>
<dbReference type="Pfam" id="PF01048">
    <property type="entry name" value="PNP_UDP_1"/>
    <property type="match status" value="1"/>
</dbReference>
<dbReference type="Gene3D" id="3.40.50.300">
    <property type="entry name" value="P-loop containing nucleotide triphosphate hydrolases"/>
    <property type="match status" value="1"/>
</dbReference>
<dbReference type="KEGG" id="mtm:MYCTH_2302980"/>
<dbReference type="GO" id="GO:0003824">
    <property type="term" value="F:catalytic activity"/>
    <property type="evidence" value="ECO:0007669"/>
    <property type="project" value="InterPro"/>
</dbReference>
<dbReference type="GeneID" id="11512444"/>
<dbReference type="Pfam" id="PF13374">
    <property type="entry name" value="TPR_10"/>
    <property type="match status" value="1"/>
</dbReference>
<dbReference type="SUPFAM" id="SSF48452">
    <property type="entry name" value="TPR-like"/>
    <property type="match status" value="1"/>
</dbReference>
<proteinExistence type="predicted"/>
<feature type="region of interest" description="Disordered" evidence="1">
    <location>
        <begin position="746"/>
        <end position="767"/>
    </location>
</feature>
<feature type="region of interest" description="Disordered" evidence="1">
    <location>
        <begin position="1221"/>
        <end position="1264"/>
    </location>
</feature>
<organism evidence="4 5">
    <name type="scientific">Thermothelomyces thermophilus (strain ATCC 42464 / BCRC 31852 / DSM 1799)</name>
    <name type="common">Sporotrichum thermophile</name>
    <dbReference type="NCBI Taxonomy" id="573729"/>
    <lineage>
        <taxon>Eukaryota</taxon>
        <taxon>Fungi</taxon>
        <taxon>Dikarya</taxon>
        <taxon>Ascomycota</taxon>
        <taxon>Pezizomycotina</taxon>
        <taxon>Sordariomycetes</taxon>
        <taxon>Sordariomycetidae</taxon>
        <taxon>Sordariales</taxon>
        <taxon>Chaetomiaceae</taxon>
        <taxon>Thermothelomyces</taxon>
    </lineage>
</organism>
<evidence type="ECO:0000313" key="5">
    <source>
        <dbReference type="Proteomes" id="UP000007322"/>
    </source>
</evidence>
<dbReference type="EMBL" id="CP003003">
    <property type="protein sequence ID" value="AEO57146.1"/>
    <property type="molecule type" value="Genomic_DNA"/>
</dbReference>
<dbReference type="RefSeq" id="XP_003662391.1">
    <property type="nucleotide sequence ID" value="XM_003662343.1"/>
</dbReference>
<feature type="domain" description="NB-ARC" evidence="2">
    <location>
        <begin position="380"/>
        <end position="543"/>
    </location>
</feature>
<dbReference type="OrthoDB" id="20872at2759"/>
<sequence length="1264" mass="141712">MGYKRPESCEEFHVAIVCALPLEFNAVLSVLDQTWDDDGLELRKSAGDLNQYVNGRIGKHNVVLTLLPDRMGKVNAAVVASDLRHSYPNLRLTLLVGICGGVPMAGNDEVVLGDVVISRSLVQYDFGRQYPDGFRRKDSSKDNLAKPNHEILAILAMLDTDRKELLSQKTVSFLQDLQQRKPRYAFPRASPDRLFRSEYRHKHRGSPECECRNRASETDPVCEEAMGKSCEEVGCEDSFLVRRRRVEQREGPEPPPAAFHPAIHIGPVGSGDTVMKSGVGRDKIAEQEGIIAFEMEAAGIWEHLSCLVVKGVCDYADSHKNKKWQDYAAATAASTAKAILTLYTPAVTTTAVAHRRRLTPKWAVPFPPDPDFVDRPDISAWLQEKSRLPGARVALVGLGGIGKSQLAIQYAYHVRKDSHVFWLNATSRSTLEESYRAIARRLGLGLEAHKESKDDDITYLVSDWLGDEENGRWTVVLDNFDDYSILGDDDPRFLRLLPQTSNGFTLITSRTSHAAEKLVGNPKNVYQVAAMTEDVALKLLQTKLKDGCGDEEGREAVRLLDCLPLAISQAAAYINRRSPRVRVEEYVDMLRSKDGQEVLLGWEYDDGRRYGGASTSVLGTWTFTLEQIRKERPSAADLLSLMSFFNPQSIPDWALRAWFELDPGQLPSLTLRDTLSEHASTFLSSISPKRRREMHRLVPQDQAVQIWSRWVSADLTKGGKPASTKETPTGPWKPRFSDLTKAVAKDWWPSKSGSSRGGDGDNNTTSDAAVAGEQFEQDLDTLVGYSLAMPTASKGVFKMHPLIRYCTQTWLARTKSFDTWKRRFLLAAVMRIDSFKAHGRIQPGLAAHFNPLAEEEPRDMLEAKLWFYLAWAVYHSWKEIGARSLATTLLDKLVAIATKFFWPVDISTVMVMDERARVYSKNGEYDMAEKTWKEISRLSEKYAGDHYVPAVQDSRLACARMLLARGRAAEAEEIVRDIVDFRVRVYGPQLEETLASLGTHTEVLTALGKFQEAGSIIRDLLRQDWTGKDSFLHSYTINIIAFTVLEMGKAPAKQVEDLLRELTDFVEHDPRSCTWFPFTLSGPIHEAFIRCLWKQGKKDEARSVRIRGTELMARLITVPQLHPPTLVDSLLDDGDGDGDVESRGRLLQGIIENLYREDVKPDDNFYWGIGNIGRRLYLQGRYEEAGKLLEAIVAHMTSNPAYGGTHTMTSRMRILWNSVVDDEESGDPPADTDGGEGEELHDINKEQSRSSDSSTETLVEASPG</sequence>
<evidence type="ECO:0000313" key="4">
    <source>
        <dbReference type="EMBL" id="AEO57146.1"/>
    </source>
</evidence>
<dbReference type="GO" id="GO:0043531">
    <property type="term" value="F:ADP binding"/>
    <property type="evidence" value="ECO:0007669"/>
    <property type="project" value="InterPro"/>
</dbReference>
<protein>
    <recommendedName>
        <fullName evidence="6">Nucleoside phosphorylase domain-containing protein</fullName>
    </recommendedName>
</protein>
<dbReference type="Gene3D" id="3.40.50.1580">
    <property type="entry name" value="Nucleoside phosphorylase domain"/>
    <property type="match status" value="1"/>
</dbReference>
<feature type="region of interest" description="Disordered" evidence="1">
    <location>
        <begin position="716"/>
        <end position="735"/>
    </location>
</feature>
<dbReference type="SUPFAM" id="SSF53167">
    <property type="entry name" value="Purine and uridine phosphorylases"/>
    <property type="match status" value="1"/>
</dbReference>
<feature type="compositionally biased region" description="Basic and acidic residues" evidence="1">
    <location>
        <begin position="1238"/>
        <end position="1249"/>
    </location>
</feature>
<dbReference type="AlphaFoldDB" id="G2Q902"/>
<dbReference type="eggNOG" id="KOG1840">
    <property type="taxonomic scope" value="Eukaryota"/>
</dbReference>
<dbReference type="Gene3D" id="1.25.40.10">
    <property type="entry name" value="Tetratricopeptide repeat domain"/>
    <property type="match status" value="1"/>
</dbReference>
<feature type="domain" description="Nucleoside phosphorylase" evidence="3">
    <location>
        <begin position="14"/>
        <end position="130"/>
    </location>
</feature>
<dbReference type="SUPFAM" id="SSF52540">
    <property type="entry name" value="P-loop containing nucleoside triphosphate hydrolases"/>
    <property type="match status" value="1"/>
</dbReference>
<evidence type="ECO:0000259" key="3">
    <source>
        <dbReference type="Pfam" id="PF01048"/>
    </source>
</evidence>
<dbReference type="HOGENOM" id="CLU_000288_125_3_1"/>
<dbReference type="Pfam" id="PF00931">
    <property type="entry name" value="NB-ARC"/>
    <property type="match status" value="1"/>
</dbReference>
<dbReference type="InterPro" id="IPR002182">
    <property type="entry name" value="NB-ARC"/>
</dbReference>
<dbReference type="InterPro" id="IPR053137">
    <property type="entry name" value="NLR-like"/>
</dbReference>
<name>G2Q902_THET4</name>
<evidence type="ECO:0000259" key="2">
    <source>
        <dbReference type="Pfam" id="PF00931"/>
    </source>
</evidence>
<reference evidence="4 5" key="1">
    <citation type="journal article" date="2011" name="Nat. Biotechnol.">
        <title>Comparative genomic analysis of the thermophilic biomass-degrading fungi Myceliophthora thermophila and Thielavia terrestris.</title>
        <authorList>
            <person name="Berka R.M."/>
            <person name="Grigoriev I.V."/>
            <person name="Otillar R."/>
            <person name="Salamov A."/>
            <person name="Grimwood J."/>
            <person name="Reid I."/>
            <person name="Ishmael N."/>
            <person name="John T."/>
            <person name="Darmond C."/>
            <person name="Moisan M.-C."/>
            <person name="Henrissat B."/>
            <person name="Coutinho P.M."/>
            <person name="Lombard V."/>
            <person name="Natvig D.O."/>
            <person name="Lindquist E."/>
            <person name="Schmutz J."/>
            <person name="Lucas S."/>
            <person name="Harris P."/>
            <person name="Powlowski J."/>
            <person name="Bellemare A."/>
            <person name="Taylor D."/>
            <person name="Butler G."/>
            <person name="de Vries R.P."/>
            <person name="Allijn I.E."/>
            <person name="van den Brink J."/>
            <person name="Ushinsky S."/>
            <person name="Storms R."/>
            <person name="Powell A.J."/>
            <person name="Paulsen I.T."/>
            <person name="Elbourne L.D.H."/>
            <person name="Baker S.E."/>
            <person name="Magnuson J."/>
            <person name="LaBoissiere S."/>
            <person name="Clutterbuck A.J."/>
            <person name="Martinez D."/>
            <person name="Wogulis M."/>
            <person name="de Leon A.L."/>
            <person name="Rey M.W."/>
            <person name="Tsang A."/>
        </authorList>
    </citation>
    <scope>NUCLEOTIDE SEQUENCE [LARGE SCALE GENOMIC DNA]</scope>
    <source>
        <strain evidence="5">ATCC 42464 / BCRC 31852 / DSM 1799</strain>
    </source>
</reference>
<evidence type="ECO:0000256" key="1">
    <source>
        <dbReference type="SAM" id="MobiDB-lite"/>
    </source>
</evidence>
<dbReference type="InterPro" id="IPR035994">
    <property type="entry name" value="Nucleoside_phosphorylase_sf"/>
</dbReference>
<dbReference type="InterPro" id="IPR011990">
    <property type="entry name" value="TPR-like_helical_dom_sf"/>
</dbReference>
<dbReference type="InterPro" id="IPR027417">
    <property type="entry name" value="P-loop_NTPase"/>
</dbReference>
<dbReference type="VEuPathDB" id="FungiDB:MYCTH_2302980"/>
<keyword evidence="5" id="KW-1185">Reference proteome</keyword>
<accession>G2Q902</accession>
<dbReference type="OMA" id="GREEHIN"/>
<dbReference type="GO" id="GO:0009116">
    <property type="term" value="P:nucleoside metabolic process"/>
    <property type="evidence" value="ECO:0007669"/>
    <property type="project" value="InterPro"/>
</dbReference>
<evidence type="ECO:0008006" key="6">
    <source>
        <dbReference type="Google" id="ProtNLM"/>
    </source>
</evidence>